<sequence length="124" mass="13855">MFFKTAATVTLMAATLASATQGYRFYYQLDVYSEPDYKGHHKTILNSTALTTHPNGICTPCVALPETVRSFKFDPWTDPSNMELRFFPESHCKGTRQSFKGPHSESHPATSGAKSHHVCHFGNE</sequence>
<accession>A0ACB8BJS2</accession>
<keyword evidence="2" id="KW-1185">Reference proteome</keyword>
<proteinExistence type="predicted"/>
<reference evidence="1" key="1">
    <citation type="journal article" date="2021" name="New Phytol.">
        <title>Evolutionary innovations through gain and loss of genes in the ectomycorrhizal Boletales.</title>
        <authorList>
            <person name="Wu G."/>
            <person name="Miyauchi S."/>
            <person name="Morin E."/>
            <person name="Kuo A."/>
            <person name="Drula E."/>
            <person name="Varga T."/>
            <person name="Kohler A."/>
            <person name="Feng B."/>
            <person name="Cao Y."/>
            <person name="Lipzen A."/>
            <person name="Daum C."/>
            <person name="Hundley H."/>
            <person name="Pangilinan J."/>
            <person name="Johnson J."/>
            <person name="Barry K."/>
            <person name="LaButti K."/>
            <person name="Ng V."/>
            <person name="Ahrendt S."/>
            <person name="Min B."/>
            <person name="Choi I.G."/>
            <person name="Park H."/>
            <person name="Plett J.M."/>
            <person name="Magnuson J."/>
            <person name="Spatafora J.W."/>
            <person name="Nagy L.G."/>
            <person name="Henrissat B."/>
            <person name="Grigoriev I.V."/>
            <person name="Yang Z.L."/>
            <person name="Xu J."/>
            <person name="Martin F.M."/>
        </authorList>
    </citation>
    <scope>NUCLEOTIDE SEQUENCE</scope>
    <source>
        <strain evidence="1">KUC20120723A-06</strain>
    </source>
</reference>
<protein>
    <submittedName>
        <fullName evidence="1">Uncharacterized protein</fullName>
    </submittedName>
</protein>
<dbReference type="EMBL" id="MU266389">
    <property type="protein sequence ID" value="KAH7926080.1"/>
    <property type="molecule type" value="Genomic_DNA"/>
</dbReference>
<dbReference type="Proteomes" id="UP000790709">
    <property type="component" value="Unassembled WGS sequence"/>
</dbReference>
<evidence type="ECO:0000313" key="2">
    <source>
        <dbReference type="Proteomes" id="UP000790709"/>
    </source>
</evidence>
<evidence type="ECO:0000313" key="1">
    <source>
        <dbReference type="EMBL" id="KAH7926080.1"/>
    </source>
</evidence>
<name>A0ACB8BJS2_9AGAM</name>
<gene>
    <name evidence="1" type="ORF">BV22DRAFT_1033221</name>
</gene>
<organism evidence="1 2">
    <name type="scientific">Leucogyrophana mollusca</name>
    <dbReference type="NCBI Taxonomy" id="85980"/>
    <lineage>
        <taxon>Eukaryota</taxon>
        <taxon>Fungi</taxon>
        <taxon>Dikarya</taxon>
        <taxon>Basidiomycota</taxon>
        <taxon>Agaricomycotina</taxon>
        <taxon>Agaricomycetes</taxon>
        <taxon>Agaricomycetidae</taxon>
        <taxon>Boletales</taxon>
        <taxon>Boletales incertae sedis</taxon>
        <taxon>Leucogyrophana</taxon>
    </lineage>
</organism>
<comment type="caution">
    <text evidence="1">The sequence shown here is derived from an EMBL/GenBank/DDBJ whole genome shotgun (WGS) entry which is preliminary data.</text>
</comment>